<gene>
    <name evidence="8" type="ORF">CD30_09100</name>
</gene>
<comment type="subcellular location">
    <subcellularLocation>
        <location evidence="1">Cell membrane</location>
        <topology evidence="1">Single-pass membrane protein</topology>
    </subcellularLocation>
</comment>
<keyword evidence="5 7" id="KW-1133">Transmembrane helix</keyword>
<dbReference type="AlphaFoldDB" id="A0A0A3J6T5"/>
<dbReference type="GO" id="GO:0005886">
    <property type="term" value="C:plasma membrane"/>
    <property type="evidence" value="ECO:0007669"/>
    <property type="project" value="UniProtKB-SubCell"/>
</dbReference>
<proteinExistence type="inferred from homology"/>
<dbReference type="RefSeq" id="WP_036175454.1">
    <property type="nucleotide sequence ID" value="NZ_AVCZ01000013.1"/>
</dbReference>
<organism evidence="8 9">
    <name type="scientific">Ureibacillus massiliensis 4400831 = CIP 108448 = CCUG 49529</name>
    <dbReference type="NCBI Taxonomy" id="1211035"/>
    <lineage>
        <taxon>Bacteria</taxon>
        <taxon>Bacillati</taxon>
        <taxon>Bacillota</taxon>
        <taxon>Bacilli</taxon>
        <taxon>Bacillales</taxon>
        <taxon>Caryophanaceae</taxon>
        <taxon>Ureibacillus</taxon>
    </lineage>
</organism>
<reference evidence="8 9" key="1">
    <citation type="submission" date="2014-02" db="EMBL/GenBank/DDBJ databases">
        <title>Draft genome sequence of Lysinibacillus massiliensis CCUG 49529.</title>
        <authorList>
            <person name="Zhang F."/>
            <person name="Wang G."/>
            <person name="Zhang L."/>
        </authorList>
    </citation>
    <scope>NUCLEOTIDE SEQUENCE [LARGE SCALE GENOMIC DNA]</scope>
    <source>
        <strain evidence="8 9">CCUG 49529</strain>
    </source>
</reference>
<accession>A0A0A3J6T5</accession>
<evidence type="ECO:0000256" key="4">
    <source>
        <dbReference type="ARBA" id="ARBA00022692"/>
    </source>
</evidence>
<dbReference type="NCBIfam" id="TIGR03927">
    <property type="entry name" value="T7SS_EssA_Firm"/>
    <property type="match status" value="1"/>
</dbReference>
<evidence type="ECO:0000313" key="9">
    <source>
        <dbReference type="Proteomes" id="UP000030595"/>
    </source>
</evidence>
<keyword evidence="3" id="KW-1003">Cell membrane</keyword>
<dbReference type="InterPro" id="IPR018920">
    <property type="entry name" value="EssA/YueC"/>
</dbReference>
<sequence>MKDKVGLVFGLALSLWLMVGSGNGSGYAMTNDINSLNPNEYKENDFKDNKEFLHNNSLLENKKGIPDEQKQLDFIPKDVDLNEKMKAELFVKNFQDRKTVAYESMKLGLFSDDIETAKVAVSQSISKNDGGNKGLQYIYIGLLFVCIIIVLIWLVPKMVQGEKV</sequence>
<protein>
    <submittedName>
        <fullName evidence="8">Type VII secretion protein</fullName>
    </submittedName>
</protein>
<name>A0A0A3J6T5_9BACL</name>
<comment type="similarity">
    <text evidence="2">Belongs to the EssA family.</text>
</comment>
<keyword evidence="6 7" id="KW-0472">Membrane</keyword>
<keyword evidence="9" id="KW-1185">Reference proteome</keyword>
<dbReference type="eggNOG" id="ENOG50306RA">
    <property type="taxonomic scope" value="Bacteria"/>
</dbReference>
<evidence type="ECO:0000256" key="1">
    <source>
        <dbReference type="ARBA" id="ARBA00004162"/>
    </source>
</evidence>
<evidence type="ECO:0000313" key="8">
    <source>
        <dbReference type="EMBL" id="KGR90858.1"/>
    </source>
</evidence>
<evidence type="ECO:0000256" key="3">
    <source>
        <dbReference type="ARBA" id="ARBA00022475"/>
    </source>
</evidence>
<evidence type="ECO:0000256" key="6">
    <source>
        <dbReference type="ARBA" id="ARBA00023136"/>
    </source>
</evidence>
<evidence type="ECO:0000256" key="2">
    <source>
        <dbReference type="ARBA" id="ARBA00008570"/>
    </source>
</evidence>
<dbReference type="InterPro" id="IPR034026">
    <property type="entry name" value="EssA"/>
</dbReference>
<dbReference type="Pfam" id="PF10661">
    <property type="entry name" value="EssA"/>
    <property type="match status" value="1"/>
</dbReference>
<dbReference type="EMBL" id="JPVQ01000013">
    <property type="protein sequence ID" value="KGR90858.1"/>
    <property type="molecule type" value="Genomic_DNA"/>
</dbReference>
<dbReference type="OrthoDB" id="2437241at2"/>
<dbReference type="Proteomes" id="UP000030595">
    <property type="component" value="Unassembled WGS sequence"/>
</dbReference>
<evidence type="ECO:0000256" key="5">
    <source>
        <dbReference type="ARBA" id="ARBA00022989"/>
    </source>
</evidence>
<keyword evidence="4 7" id="KW-0812">Transmembrane</keyword>
<comment type="caution">
    <text evidence="8">The sequence shown here is derived from an EMBL/GenBank/DDBJ whole genome shotgun (WGS) entry which is preliminary data.</text>
</comment>
<feature type="transmembrane region" description="Helical" evidence="7">
    <location>
        <begin position="137"/>
        <end position="155"/>
    </location>
</feature>
<evidence type="ECO:0000256" key="7">
    <source>
        <dbReference type="SAM" id="Phobius"/>
    </source>
</evidence>